<evidence type="ECO:0000313" key="2">
    <source>
        <dbReference type="Proteomes" id="UP001148125"/>
    </source>
</evidence>
<sequence length="47" mass="5888">MMSPREFKLSMQALMEDVEMSEQPRTKRRCLYFKLPFFNLFKLYSYR</sequence>
<keyword evidence="2" id="KW-1185">Reference proteome</keyword>
<dbReference type="EMBL" id="JAOTPO010000005">
    <property type="protein sequence ID" value="MDE5413609.1"/>
    <property type="molecule type" value="Genomic_DNA"/>
</dbReference>
<dbReference type="Proteomes" id="UP001148125">
    <property type="component" value="Unassembled WGS sequence"/>
</dbReference>
<evidence type="ECO:0000313" key="1">
    <source>
        <dbReference type="EMBL" id="MDE5413609.1"/>
    </source>
</evidence>
<reference evidence="1" key="1">
    <citation type="submission" date="2024-05" db="EMBL/GenBank/DDBJ databases">
        <title>Alkalihalobacillus sp. strain MEB203 novel alkaliphilic bacterium from Lonar Lake, India.</title>
        <authorList>
            <person name="Joshi A."/>
            <person name="Thite S."/>
            <person name="Mengade P."/>
        </authorList>
    </citation>
    <scope>NUCLEOTIDE SEQUENCE</scope>
    <source>
        <strain evidence="1">MEB 203</strain>
    </source>
</reference>
<name>A0ABT5VHB1_9BACI</name>
<protein>
    <submittedName>
        <fullName evidence="1">Uncharacterized protein</fullName>
    </submittedName>
</protein>
<accession>A0ABT5VHB1</accession>
<proteinExistence type="predicted"/>
<gene>
    <name evidence="1" type="ORF">N7Z68_09435</name>
</gene>
<comment type="caution">
    <text evidence="1">The sequence shown here is derived from an EMBL/GenBank/DDBJ whole genome shotgun (WGS) entry which is preliminary data.</text>
</comment>
<organism evidence="1 2">
    <name type="scientific">Alkalihalobacterium chitinilyticum</name>
    <dbReference type="NCBI Taxonomy" id="2980103"/>
    <lineage>
        <taxon>Bacteria</taxon>
        <taxon>Bacillati</taxon>
        <taxon>Bacillota</taxon>
        <taxon>Bacilli</taxon>
        <taxon>Bacillales</taxon>
        <taxon>Bacillaceae</taxon>
        <taxon>Alkalihalobacterium</taxon>
    </lineage>
</organism>
<dbReference type="RefSeq" id="WP_275118227.1">
    <property type="nucleotide sequence ID" value="NZ_JAOTPO010000005.1"/>
</dbReference>